<name>A0ABN1QF02_9ACTN</name>
<evidence type="ECO:0000256" key="4">
    <source>
        <dbReference type="ARBA" id="ARBA00023136"/>
    </source>
</evidence>
<feature type="transmembrane region" description="Helical" evidence="5">
    <location>
        <begin position="642"/>
        <end position="663"/>
    </location>
</feature>
<dbReference type="RefSeq" id="WP_344237472.1">
    <property type="nucleotide sequence ID" value="NZ_BAAAHH010000003.1"/>
</dbReference>
<proteinExistence type="predicted"/>
<dbReference type="NCBIfam" id="TIGR03057">
    <property type="entry name" value="xxxLxxG_by_4"/>
    <property type="match status" value="1"/>
</dbReference>
<reference evidence="6 7" key="1">
    <citation type="journal article" date="2019" name="Int. J. Syst. Evol. Microbiol.">
        <title>The Global Catalogue of Microorganisms (GCM) 10K type strain sequencing project: providing services to taxonomists for standard genome sequencing and annotation.</title>
        <authorList>
            <consortium name="The Broad Institute Genomics Platform"/>
            <consortium name="The Broad Institute Genome Sequencing Center for Infectious Disease"/>
            <person name="Wu L."/>
            <person name="Ma J."/>
        </authorList>
    </citation>
    <scope>NUCLEOTIDE SEQUENCE [LARGE SCALE GENOMIC DNA]</scope>
    <source>
        <strain evidence="6 7">JCM 10696</strain>
    </source>
</reference>
<evidence type="ECO:0000256" key="1">
    <source>
        <dbReference type="ARBA" id="ARBA00004141"/>
    </source>
</evidence>
<dbReference type="EMBL" id="BAAAHH010000003">
    <property type="protein sequence ID" value="GAA0941341.1"/>
    <property type="molecule type" value="Genomic_DNA"/>
</dbReference>
<keyword evidence="7" id="KW-1185">Reference proteome</keyword>
<sequence>MPDGNLRRSPAWRVWAGLLLLTLLVLGTLTWAFWNPAVDHGTAKAAVVDLDRPVTVGGKTIPLGRELADRLVNGPDRRYAWEVTDASDAAEGLRSGRYAAVVTVPEDFSKKATSFIAGSAKDATQAVFSVRTSAAARPADPGLSHAVVQDALASLNTTVVETYLDGIYVAFTEMHDRLGEAADGAAKLAEGGKELKGGAERLGSGATRLARGAEALDAGAGRLGEGADSLATGLGSLTTGAERLEAGTERLGEGAQNLATGAGRLAAGSTRLAAGVGAVDRNLLRAESRAAELPGLLERLATGTRRAARGDAVTAGRMVPVANRVLRTVDRMPTQQRLSADFHRLATRCAPRQGRLCRSLKGFSHRLAATAKTTTAFRAKVRARTVRLKKRLRSLEGSGGRAAVDAEDFVVSSPALARDLEQAATGARRLDAGLFRLRSATGTLARDVNRLEAGTETLSAGVSRLSAGAGRLATGTRQALAGSRRLASGAESLQTGAGTLAEGSRSLVTGTETLAKGAGRLETGARTLSKGLAEAQNEVPSYTEAERNHLKTVAATPMKSRWTGEAGFGRAAAAFFLIPALWACALGASLLLRALPPGLLTSRSSIRRLLYRTVASTVPAAAIGLAAGAVLGPPLGLGPGRWAALAAASALIALTFTLVCRALAAALGGLGLLLAAAVLVLTLAAGVLSSIPGAVASLSTLLPTHGAVLAVRALVLHAPGLPTGLLHLLTWLLLALAALAFTVVRRRSLRPRDLRLATA</sequence>
<evidence type="ECO:0000256" key="3">
    <source>
        <dbReference type="ARBA" id="ARBA00022989"/>
    </source>
</evidence>
<dbReference type="Gene3D" id="1.10.287.950">
    <property type="entry name" value="Methyl-accepting chemotaxis protein"/>
    <property type="match status" value="1"/>
</dbReference>
<accession>A0ABN1QF02</accession>
<dbReference type="SUPFAM" id="SSF101967">
    <property type="entry name" value="Adhesin YadA, collagen-binding domain"/>
    <property type="match status" value="2"/>
</dbReference>
<keyword evidence="2 5" id="KW-0812">Transmembrane</keyword>
<evidence type="ECO:0008006" key="8">
    <source>
        <dbReference type="Google" id="ProtNLM"/>
    </source>
</evidence>
<keyword evidence="4 5" id="KW-0472">Membrane</keyword>
<feature type="transmembrane region" description="Helical" evidence="5">
    <location>
        <begin position="567"/>
        <end position="588"/>
    </location>
</feature>
<dbReference type="PANTHER" id="PTHR43077">
    <property type="entry name" value="TRANSPORT PERMEASE YVFS-RELATED"/>
    <property type="match status" value="1"/>
</dbReference>
<feature type="transmembrane region" description="Helical" evidence="5">
    <location>
        <begin position="609"/>
        <end position="630"/>
    </location>
</feature>
<evidence type="ECO:0000256" key="5">
    <source>
        <dbReference type="SAM" id="Phobius"/>
    </source>
</evidence>
<evidence type="ECO:0000256" key="2">
    <source>
        <dbReference type="ARBA" id="ARBA00022692"/>
    </source>
</evidence>
<comment type="caution">
    <text evidence="6">The sequence shown here is derived from an EMBL/GenBank/DDBJ whole genome shotgun (WGS) entry which is preliminary data.</text>
</comment>
<keyword evidence="3 5" id="KW-1133">Transmembrane helix</keyword>
<dbReference type="InterPro" id="IPR011049">
    <property type="entry name" value="Serralysin-like_metalloprot_C"/>
</dbReference>
<feature type="transmembrane region" description="Helical" evidence="5">
    <location>
        <begin position="670"/>
        <end position="691"/>
    </location>
</feature>
<evidence type="ECO:0000313" key="7">
    <source>
        <dbReference type="Proteomes" id="UP001500665"/>
    </source>
</evidence>
<dbReference type="InterPro" id="IPR051328">
    <property type="entry name" value="T7SS_ABC-Transporter"/>
</dbReference>
<dbReference type="Proteomes" id="UP001500665">
    <property type="component" value="Unassembled WGS sequence"/>
</dbReference>
<evidence type="ECO:0000313" key="6">
    <source>
        <dbReference type="EMBL" id="GAA0941341.1"/>
    </source>
</evidence>
<dbReference type="PANTHER" id="PTHR43077:SF5">
    <property type="entry name" value="PHAGE INFECTION PROTEIN"/>
    <property type="match status" value="1"/>
</dbReference>
<protein>
    <recommendedName>
        <fullName evidence="8">YhgE/Pip-like protein</fullName>
    </recommendedName>
</protein>
<comment type="subcellular location">
    <subcellularLocation>
        <location evidence="1">Membrane</location>
        <topology evidence="1">Multi-pass membrane protein</topology>
    </subcellularLocation>
</comment>
<organism evidence="6 7">
    <name type="scientific">Actinocorallia libanotica</name>
    <dbReference type="NCBI Taxonomy" id="46162"/>
    <lineage>
        <taxon>Bacteria</taxon>
        <taxon>Bacillati</taxon>
        <taxon>Actinomycetota</taxon>
        <taxon>Actinomycetes</taxon>
        <taxon>Streptosporangiales</taxon>
        <taxon>Thermomonosporaceae</taxon>
        <taxon>Actinocorallia</taxon>
    </lineage>
</organism>
<gene>
    <name evidence="6" type="ORF">GCM10009550_11500</name>
</gene>
<feature type="transmembrane region" description="Helical" evidence="5">
    <location>
        <begin position="12"/>
        <end position="34"/>
    </location>
</feature>
<dbReference type="InterPro" id="IPR023908">
    <property type="entry name" value="xxxLxxG_rpt"/>
</dbReference>
<feature type="transmembrane region" description="Helical" evidence="5">
    <location>
        <begin position="724"/>
        <end position="744"/>
    </location>
</feature>